<dbReference type="EMBL" id="UINC01196932">
    <property type="protein sequence ID" value="SVE14164.1"/>
    <property type="molecule type" value="Genomic_DNA"/>
</dbReference>
<proteinExistence type="predicted"/>
<evidence type="ECO:0000313" key="1">
    <source>
        <dbReference type="EMBL" id="SVE14164.1"/>
    </source>
</evidence>
<feature type="non-terminal residue" evidence="1">
    <location>
        <position position="32"/>
    </location>
</feature>
<organism evidence="1">
    <name type="scientific">marine metagenome</name>
    <dbReference type="NCBI Taxonomy" id="408172"/>
    <lineage>
        <taxon>unclassified sequences</taxon>
        <taxon>metagenomes</taxon>
        <taxon>ecological metagenomes</taxon>
    </lineage>
</organism>
<accession>A0A383B2Q1</accession>
<reference evidence="1" key="1">
    <citation type="submission" date="2018-05" db="EMBL/GenBank/DDBJ databases">
        <authorList>
            <person name="Lanie J.A."/>
            <person name="Ng W.-L."/>
            <person name="Kazmierczak K.M."/>
            <person name="Andrzejewski T.M."/>
            <person name="Davidsen T.M."/>
            <person name="Wayne K.J."/>
            <person name="Tettelin H."/>
            <person name="Glass J.I."/>
            <person name="Rusch D."/>
            <person name="Podicherti R."/>
            <person name="Tsui H.-C.T."/>
            <person name="Winkler M.E."/>
        </authorList>
    </citation>
    <scope>NUCLEOTIDE SEQUENCE</scope>
</reference>
<sequence length="32" mass="3150">MVLVLALVCSAALVPAEAAADRLLNAVVAAVD</sequence>
<gene>
    <name evidence="1" type="ORF">METZ01_LOCUS467018</name>
</gene>
<name>A0A383B2Q1_9ZZZZ</name>
<protein>
    <submittedName>
        <fullName evidence="1">Uncharacterized protein</fullName>
    </submittedName>
</protein>
<dbReference type="AlphaFoldDB" id="A0A383B2Q1"/>